<accession>A0A1C6TQS5</accession>
<dbReference type="STRING" id="227316.GA0070604_0141"/>
<proteinExistence type="predicted"/>
<sequence>MAGGFLAGETITAPRSRMILTGWSGVVPVSFVGASSATAAIVFPAPFAAQPVIVTQVVTGAGAAVKSTVLVSVLSAAGATVRVDLTAAQTMTLNVHWVAVEAS</sequence>
<reference evidence="2" key="1">
    <citation type="submission" date="2016-06" db="EMBL/GenBank/DDBJ databases">
        <authorList>
            <person name="Varghese N."/>
            <person name="Submissions Spin"/>
        </authorList>
    </citation>
    <scope>NUCLEOTIDE SEQUENCE [LARGE SCALE GENOMIC DNA]</scope>
    <source>
        <strain evidence="2">DSM 44814</strain>
    </source>
</reference>
<gene>
    <name evidence="1" type="ORF">GA0070604_0141</name>
</gene>
<keyword evidence="2" id="KW-1185">Reference proteome</keyword>
<dbReference type="Proteomes" id="UP000199696">
    <property type="component" value="Unassembled WGS sequence"/>
</dbReference>
<dbReference type="EMBL" id="FMHY01000002">
    <property type="protein sequence ID" value="SCL44008.1"/>
    <property type="molecule type" value="Genomic_DNA"/>
</dbReference>
<evidence type="ECO:0008006" key="3">
    <source>
        <dbReference type="Google" id="ProtNLM"/>
    </source>
</evidence>
<organism evidence="1 2">
    <name type="scientific">Micromonospora eburnea</name>
    <dbReference type="NCBI Taxonomy" id="227316"/>
    <lineage>
        <taxon>Bacteria</taxon>
        <taxon>Bacillati</taxon>
        <taxon>Actinomycetota</taxon>
        <taxon>Actinomycetes</taxon>
        <taxon>Micromonosporales</taxon>
        <taxon>Micromonosporaceae</taxon>
        <taxon>Micromonospora</taxon>
    </lineage>
</organism>
<evidence type="ECO:0000313" key="2">
    <source>
        <dbReference type="Proteomes" id="UP000199696"/>
    </source>
</evidence>
<protein>
    <recommendedName>
        <fullName evidence="3">H-type lectin domain-containing protein</fullName>
    </recommendedName>
</protein>
<name>A0A1C6TQS5_9ACTN</name>
<evidence type="ECO:0000313" key="1">
    <source>
        <dbReference type="EMBL" id="SCL44008.1"/>
    </source>
</evidence>
<dbReference type="AlphaFoldDB" id="A0A1C6TQS5"/>